<dbReference type="Pfam" id="PF00856">
    <property type="entry name" value="SET"/>
    <property type="match status" value="1"/>
</dbReference>
<dbReference type="AlphaFoldDB" id="A0A6A6VCL3"/>
<organism evidence="3 4">
    <name type="scientific">Sporormia fimetaria CBS 119925</name>
    <dbReference type="NCBI Taxonomy" id="1340428"/>
    <lineage>
        <taxon>Eukaryota</taxon>
        <taxon>Fungi</taxon>
        <taxon>Dikarya</taxon>
        <taxon>Ascomycota</taxon>
        <taxon>Pezizomycotina</taxon>
        <taxon>Dothideomycetes</taxon>
        <taxon>Pleosporomycetidae</taxon>
        <taxon>Pleosporales</taxon>
        <taxon>Sporormiaceae</taxon>
        <taxon>Sporormia</taxon>
    </lineage>
</organism>
<gene>
    <name evidence="3" type="ORF">M011DRAFT_402449</name>
</gene>
<dbReference type="PANTHER" id="PTHR13271">
    <property type="entry name" value="UNCHARACTERIZED PUTATIVE METHYLTRANSFERASE"/>
    <property type="match status" value="1"/>
</dbReference>
<dbReference type="CDD" id="cd19177">
    <property type="entry name" value="SET_SETD4"/>
    <property type="match status" value="1"/>
</dbReference>
<dbReference type="OrthoDB" id="341421at2759"/>
<evidence type="ECO:0000313" key="3">
    <source>
        <dbReference type="EMBL" id="KAF2747449.1"/>
    </source>
</evidence>
<dbReference type="InterPro" id="IPR001214">
    <property type="entry name" value="SET_dom"/>
</dbReference>
<evidence type="ECO:0000259" key="2">
    <source>
        <dbReference type="PROSITE" id="PS50280"/>
    </source>
</evidence>
<dbReference type="GO" id="GO:0016279">
    <property type="term" value="F:protein-lysine N-methyltransferase activity"/>
    <property type="evidence" value="ECO:0007669"/>
    <property type="project" value="InterPro"/>
</dbReference>
<proteinExistence type="predicted"/>
<evidence type="ECO:0000313" key="4">
    <source>
        <dbReference type="Proteomes" id="UP000799440"/>
    </source>
</evidence>
<evidence type="ECO:0000256" key="1">
    <source>
        <dbReference type="SAM" id="Coils"/>
    </source>
</evidence>
<name>A0A6A6VCL3_9PLEO</name>
<dbReference type="Proteomes" id="UP000799440">
    <property type="component" value="Unassembled WGS sequence"/>
</dbReference>
<dbReference type="InterPro" id="IPR046341">
    <property type="entry name" value="SET_dom_sf"/>
</dbReference>
<protein>
    <submittedName>
        <fullName evidence="3">SET domain-containing protein</fullName>
    </submittedName>
</protein>
<feature type="coiled-coil region" evidence="1">
    <location>
        <begin position="360"/>
        <end position="387"/>
    </location>
</feature>
<dbReference type="Gene3D" id="3.90.1410.10">
    <property type="entry name" value="set domain protein methyltransferase, domain 1"/>
    <property type="match status" value="1"/>
</dbReference>
<keyword evidence="4" id="KW-1185">Reference proteome</keyword>
<dbReference type="PANTHER" id="PTHR13271:SF137">
    <property type="entry name" value="SET DOMAIN-CONTAINING PROTEIN"/>
    <property type="match status" value="1"/>
</dbReference>
<dbReference type="EMBL" id="MU006572">
    <property type="protein sequence ID" value="KAF2747449.1"/>
    <property type="molecule type" value="Genomic_DNA"/>
</dbReference>
<dbReference type="SUPFAM" id="SSF82199">
    <property type="entry name" value="SET domain"/>
    <property type="match status" value="1"/>
</dbReference>
<feature type="domain" description="SET" evidence="2">
    <location>
        <begin position="24"/>
        <end position="255"/>
    </location>
</feature>
<dbReference type="InterPro" id="IPR044429">
    <property type="entry name" value="SETD4_SET"/>
</dbReference>
<dbReference type="PROSITE" id="PS50280">
    <property type="entry name" value="SET"/>
    <property type="match status" value="1"/>
</dbReference>
<sequence length="410" mass="47276">MALEIGEEHTRFVSWAEKNGITINGVAPAKFPGRGMGIVATRDIKAGETLVHVHSKAIISHASPQIFKMPSGRMWSKDLSVHGRLAAYLALRCNDENFEYKAWRDTWPSIREFRQILPIYWSDEAQDLLPHAAKEILTKQQRNIEADFCAVSATCISESEASFPKIDKDLFIYTWMIVNTRCFYWDYLDLPKVSPRLPRMRKDLTADDRYAMCPFMDYFNHTGDEGCVTETNRDGYYVVANQDYQAGTELYASYGTHTNDTLLAEYGFILEDNPHDAITLDHLILPDLTFKQYELLRMDKFLGNYTLSRGSPSPVTCHRTQAALRYLTIPYRRYAAFEAGLDEGTPEEQQIVDRHLVGLLEQYDRVFKTLLEDVEALEDKMGEQRATLKKRWVQIRCLVNQAKWALRDKL</sequence>
<dbReference type="InterPro" id="IPR050600">
    <property type="entry name" value="SETD3_SETD6_MTase"/>
</dbReference>
<reference evidence="3" key="1">
    <citation type="journal article" date="2020" name="Stud. Mycol.">
        <title>101 Dothideomycetes genomes: a test case for predicting lifestyles and emergence of pathogens.</title>
        <authorList>
            <person name="Haridas S."/>
            <person name="Albert R."/>
            <person name="Binder M."/>
            <person name="Bloem J."/>
            <person name="Labutti K."/>
            <person name="Salamov A."/>
            <person name="Andreopoulos B."/>
            <person name="Baker S."/>
            <person name="Barry K."/>
            <person name="Bills G."/>
            <person name="Bluhm B."/>
            <person name="Cannon C."/>
            <person name="Castanera R."/>
            <person name="Culley D."/>
            <person name="Daum C."/>
            <person name="Ezra D."/>
            <person name="Gonzalez J."/>
            <person name="Henrissat B."/>
            <person name="Kuo A."/>
            <person name="Liang C."/>
            <person name="Lipzen A."/>
            <person name="Lutzoni F."/>
            <person name="Magnuson J."/>
            <person name="Mondo S."/>
            <person name="Nolan M."/>
            <person name="Ohm R."/>
            <person name="Pangilinan J."/>
            <person name="Park H.-J."/>
            <person name="Ramirez L."/>
            <person name="Alfaro M."/>
            <person name="Sun H."/>
            <person name="Tritt A."/>
            <person name="Yoshinaga Y."/>
            <person name="Zwiers L.-H."/>
            <person name="Turgeon B."/>
            <person name="Goodwin S."/>
            <person name="Spatafora J."/>
            <person name="Crous P."/>
            <person name="Grigoriev I."/>
        </authorList>
    </citation>
    <scope>NUCLEOTIDE SEQUENCE</scope>
    <source>
        <strain evidence="3">CBS 119925</strain>
    </source>
</reference>
<keyword evidence="1" id="KW-0175">Coiled coil</keyword>
<accession>A0A6A6VCL3</accession>